<gene>
    <name evidence="1" type="primary">RvY_08169-1</name>
    <name evidence="1" type="synonym">RvY_08169.1</name>
    <name evidence="1" type="ORF">RvY_08169</name>
</gene>
<organism evidence="1 2">
    <name type="scientific">Ramazzottius varieornatus</name>
    <name type="common">Water bear</name>
    <name type="synonym">Tardigrade</name>
    <dbReference type="NCBI Taxonomy" id="947166"/>
    <lineage>
        <taxon>Eukaryota</taxon>
        <taxon>Metazoa</taxon>
        <taxon>Ecdysozoa</taxon>
        <taxon>Tardigrada</taxon>
        <taxon>Eutardigrada</taxon>
        <taxon>Parachela</taxon>
        <taxon>Hypsibioidea</taxon>
        <taxon>Ramazzottiidae</taxon>
        <taxon>Ramazzottius</taxon>
    </lineage>
</organism>
<protein>
    <submittedName>
        <fullName evidence="1">Uncharacterized protein</fullName>
    </submittedName>
</protein>
<dbReference type="AlphaFoldDB" id="A0A1D1VE42"/>
<dbReference type="EMBL" id="BDGG01000003">
    <property type="protein sequence ID" value="GAU96778.1"/>
    <property type="molecule type" value="Genomic_DNA"/>
</dbReference>
<sequence length="69" mass="8142">MALTMPSHKCRKLQLVMSFNFNLPKLINHIVRQSNNNLQGDSVTDRFTHRQYRHSYPMSKLHLKAKAFT</sequence>
<proteinExistence type="predicted"/>
<comment type="caution">
    <text evidence="1">The sequence shown here is derived from an EMBL/GenBank/DDBJ whole genome shotgun (WGS) entry which is preliminary data.</text>
</comment>
<accession>A0A1D1VE42</accession>
<reference evidence="1 2" key="1">
    <citation type="journal article" date="2016" name="Nat. Commun.">
        <title>Extremotolerant tardigrade genome and improved radiotolerance of human cultured cells by tardigrade-unique protein.</title>
        <authorList>
            <person name="Hashimoto T."/>
            <person name="Horikawa D.D."/>
            <person name="Saito Y."/>
            <person name="Kuwahara H."/>
            <person name="Kozuka-Hata H."/>
            <person name="Shin-I T."/>
            <person name="Minakuchi Y."/>
            <person name="Ohishi K."/>
            <person name="Motoyama A."/>
            <person name="Aizu T."/>
            <person name="Enomoto A."/>
            <person name="Kondo K."/>
            <person name="Tanaka S."/>
            <person name="Hara Y."/>
            <person name="Koshikawa S."/>
            <person name="Sagara H."/>
            <person name="Miura T."/>
            <person name="Yokobori S."/>
            <person name="Miyagawa K."/>
            <person name="Suzuki Y."/>
            <person name="Kubo T."/>
            <person name="Oyama M."/>
            <person name="Kohara Y."/>
            <person name="Fujiyama A."/>
            <person name="Arakawa K."/>
            <person name="Katayama T."/>
            <person name="Toyoda A."/>
            <person name="Kunieda T."/>
        </authorList>
    </citation>
    <scope>NUCLEOTIDE SEQUENCE [LARGE SCALE GENOMIC DNA]</scope>
    <source>
        <strain evidence="1 2">YOKOZUNA-1</strain>
    </source>
</reference>
<evidence type="ECO:0000313" key="2">
    <source>
        <dbReference type="Proteomes" id="UP000186922"/>
    </source>
</evidence>
<dbReference type="Proteomes" id="UP000186922">
    <property type="component" value="Unassembled WGS sequence"/>
</dbReference>
<name>A0A1D1VE42_RAMVA</name>
<keyword evidence="2" id="KW-1185">Reference proteome</keyword>
<evidence type="ECO:0000313" key="1">
    <source>
        <dbReference type="EMBL" id="GAU96778.1"/>
    </source>
</evidence>